<dbReference type="PANTHER" id="PTHR30055">
    <property type="entry name" value="HTH-TYPE TRANSCRIPTIONAL REGULATOR RUTR"/>
    <property type="match status" value="1"/>
</dbReference>
<dbReference type="Pfam" id="PF00440">
    <property type="entry name" value="TetR_N"/>
    <property type="match status" value="1"/>
</dbReference>
<dbReference type="Proteomes" id="UP001058271">
    <property type="component" value="Chromosome"/>
</dbReference>
<dbReference type="Gene3D" id="1.10.357.10">
    <property type="entry name" value="Tetracycline Repressor, domain 2"/>
    <property type="match status" value="1"/>
</dbReference>
<proteinExistence type="predicted"/>
<evidence type="ECO:0000256" key="1">
    <source>
        <dbReference type="ARBA" id="ARBA00023125"/>
    </source>
</evidence>
<feature type="domain" description="HTH tetR-type" evidence="3">
    <location>
        <begin position="4"/>
        <end position="64"/>
    </location>
</feature>
<dbReference type="PANTHER" id="PTHR30055:SF226">
    <property type="entry name" value="HTH-TYPE TRANSCRIPTIONAL REGULATOR PKSA"/>
    <property type="match status" value="1"/>
</dbReference>
<dbReference type="PRINTS" id="PR00455">
    <property type="entry name" value="HTHTETR"/>
</dbReference>
<dbReference type="SUPFAM" id="SSF46689">
    <property type="entry name" value="Homeodomain-like"/>
    <property type="match status" value="1"/>
</dbReference>
<evidence type="ECO:0000313" key="4">
    <source>
        <dbReference type="EMBL" id="UWZ39932.1"/>
    </source>
</evidence>
<keyword evidence="5" id="KW-1185">Reference proteome</keyword>
<dbReference type="EMBL" id="CP073721">
    <property type="protein sequence ID" value="UWZ39932.1"/>
    <property type="molecule type" value="Genomic_DNA"/>
</dbReference>
<evidence type="ECO:0000256" key="2">
    <source>
        <dbReference type="PROSITE-ProRule" id="PRU00335"/>
    </source>
</evidence>
<gene>
    <name evidence="4" type="ORF">Drose_18025</name>
</gene>
<feature type="DNA-binding region" description="H-T-H motif" evidence="2">
    <location>
        <begin position="27"/>
        <end position="46"/>
    </location>
</feature>
<dbReference type="PROSITE" id="PS50977">
    <property type="entry name" value="HTH_TETR_2"/>
    <property type="match status" value="1"/>
</dbReference>
<keyword evidence="1 2" id="KW-0238">DNA-binding</keyword>
<dbReference type="InterPro" id="IPR009057">
    <property type="entry name" value="Homeodomain-like_sf"/>
</dbReference>
<dbReference type="RefSeq" id="WP_260729369.1">
    <property type="nucleotide sequence ID" value="NZ_BAAABS010000039.1"/>
</dbReference>
<sequence>MARSNTRDEILAAAARQFAAAGFKGTSLHDIAVEVGCSKAALLYHFDSKEAILTELCAPAIAELAELDTRLTALGPESARVAAIEGFVDLVMRYRKEIQVIYGDLPALLEQPAFQHVQLMTQRLQECLAGSSATLTTQVAAKIVLAGVSATAFACTDHSDEDLRPALIEAAGRILAPLE</sequence>
<reference evidence="4" key="1">
    <citation type="submission" date="2021-04" db="EMBL/GenBank/DDBJ databases">
        <title>Biosynthetic gene clusters of Dactylosporangioum roseum.</title>
        <authorList>
            <person name="Hartkoorn R.C."/>
            <person name="Beaudoing E."/>
            <person name="Hot D."/>
            <person name="Moureu S."/>
        </authorList>
    </citation>
    <scope>NUCLEOTIDE SEQUENCE</scope>
    <source>
        <strain evidence="4">NRRL B-16295</strain>
    </source>
</reference>
<evidence type="ECO:0000259" key="3">
    <source>
        <dbReference type="PROSITE" id="PS50977"/>
    </source>
</evidence>
<name>A0ABY5ZDI3_9ACTN</name>
<organism evidence="4 5">
    <name type="scientific">Dactylosporangium roseum</name>
    <dbReference type="NCBI Taxonomy" id="47989"/>
    <lineage>
        <taxon>Bacteria</taxon>
        <taxon>Bacillati</taxon>
        <taxon>Actinomycetota</taxon>
        <taxon>Actinomycetes</taxon>
        <taxon>Micromonosporales</taxon>
        <taxon>Micromonosporaceae</taxon>
        <taxon>Dactylosporangium</taxon>
    </lineage>
</organism>
<accession>A0ABY5ZDI3</accession>
<protein>
    <submittedName>
        <fullName evidence="4">TetR/AcrR family transcriptional regulator</fullName>
    </submittedName>
</protein>
<dbReference type="InterPro" id="IPR050109">
    <property type="entry name" value="HTH-type_TetR-like_transc_reg"/>
</dbReference>
<dbReference type="InterPro" id="IPR001647">
    <property type="entry name" value="HTH_TetR"/>
</dbReference>
<evidence type="ECO:0000313" key="5">
    <source>
        <dbReference type="Proteomes" id="UP001058271"/>
    </source>
</evidence>